<evidence type="ECO:0000313" key="1">
    <source>
        <dbReference type="EMBL" id="TVX77815.1"/>
    </source>
</evidence>
<proteinExistence type="predicted"/>
<dbReference type="AlphaFoldDB" id="A0A8B5XU47"/>
<protein>
    <submittedName>
        <fullName evidence="1">Uncharacterized protein</fullName>
    </submittedName>
</protein>
<dbReference type="EMBL" id="VNKI01000011">
    <property type="protein sequence ID" value="TVX77815.1"/>
    <property type="molecule type" value="Genomic_DNA"/>
</dbReference>
<gene>
    <name evidence="1" type="ORF">FQP34_22035</name>
</gene>
<organism evidence="1 2">
    <name type="scientific">Peribacillus simplex</name>
    <dbReference type="NCBI Taxonomy" id="1478"/>
    <lineage>
        <taxon>Bacteria</taxon>
        <taxon>Bacillati</taxon>
        <taxon>Bacillota</taxon>
        <taxon>Bacilli</taxon>
        <taxon>Bacillales</taxon>
        <taxon>Bacillaceae</taxon>
        <taxon>Peribacillus</taxon>
    </lineage>
</organism>
<reference evidence="1 2" key="1">
    <citation type="submission" date="2019-07" db="EMBL/GenBank/DDBJ databases">
        <title>Genome assembly of Bacillus simplex strain GGC-P6A.</title>
        <authorList>
            <person name="Jennings M.E."/>
            <person name="Barton H.A."/>
        </authorList>
    </citation>
    <scope>NUCLEOTIDE SEQUENCE [LARGE SCALE GENOMIC DNA]</scope>
    <source>
        <strain evidence="1 2">GGC-P6A</strain>
    </source>
</reference>
<name>A0A8B5XU47_9BACI</name>
<evidence type="ECO:0000313" key="2">
    <source>
        <dbReference type="Proteomes" id="UP000317770"/>
    </source>
</evidence>
<dbReference type="RefSeq" id="WP_144480360.1">
    <property type="nucleotide sequence ID" value="NZ_VNKI01000011.1"/>
</dbReference>
<dbReference type="Proteomes" id="UP000317770">
    <property type="component" value="Unassembled WGS sequence"/>
</dbReference>
<comment type="caution">
    <text evidence="1">The sequence shown here is derived from an EMBL/GenBank/DDBJ whole genome shotgun (WGS) entry which is preliminary data.</text>
</comment>
<sequence>MLKIDRSAVDTAIENMVLFTASIEVLADYETEKQVLVKRGEGFSKRISEIREEHAGTMIDRETVAKDSTSDYIYLSGKMKQLDDEMKIILSLQDQLKEDFRELRQKHLPIIQGTYRNDLSAKSEFRVNETVELVRYELLKAIADYAREVKKQQQPLLPLIGEFLDDEELMSNNAGFRRLFSSDSTNLSYFEAGKSVIAKNHVLSSINGNLHPEIRKPQVKDGE</sequence>
<accession>A0A8B5XU47</accession>